<keyword evidence="13" id="KW-0966">Cell projection</keyword>
<comment type="similarity">
    <text evidence="3">Belongs to the FliG family.</text>
</comment>
<evidence type="ECO:0000256" key="7">
    <source>
        <dbReference type="ARBA" id="ARBA00022779"/>
    </source>
</evidence>
<keyword evidence="8" id="KW-0472">Membrane</keyword>
<comment type="subcellular location">
    <subcellularLocation>
        <location evidence="1">Bacterial flagellum basal body</location>
    </subcellularLocation>
    <subcellularLocation>
        <location evidence="2">Cell membrane</location>
        <topology evidence="2">Peripheral membrane protein</topology>
        <orientation evidence="2">Cytoplasmic side</orientation>
    </subcellularLocation>
</comment>
<gene>
    <name evidence="13" type="primary">fliG</name>
    <name evidence="13" type="ORF">CPIN18021_1520</name>
</gene>
<dbReference type="PANTHER" id="PTHR30534">
    <property type="entry name" value="FLAGELLAR MOTOR SWITCH PROTEIN FLIG"/>
    <property type="match status" value="1"/>
</dbReference>
<dbReference type="InterPro" id="IPR023087">
    <property type="entry name" value="Flg_Motor_Flig_C"/>
</dbReference>
<dbReference type="InterPro" id="IPR000090">
    <property type="entry name" value="Flg_Motor_Flig"/>
</dbReference>
<dbReference type="GO" id="GO:0071973">
    <property type="term" value="P:bacterial-type flagellum-dependent cell motility"/>
    <property type="evidence" value="ECO:0007669"/>
    <property type="project" value="InterPro"/>
</dbReference>
<organism evidence="13 14">
    <name type="scientific">Campylobacter pinnipediorum subsp. caledonicus</name>
    <dbReference type="NCBI Taxonomy" id="1874362"/>
    <lineage>
        <taxon>Bacteria</taxon>
        <taxon>Pseudomonadati</taxon>
        <taxon>Campylobacterota</taxon>
        <taxon>Epsilonproteobacteria</taxon>
        <taxon>Campylobacterales</taxon>
        <taxon>Campylobacteraceae</taxon>
        <taxon>Campylobacter</taxon>
    </lineage>
</organism>
<evidence type="ECO:0000259" key="11">
    <source>
        <dbReference type="Pfam" id="PF14841"/>
    </source>
</evidence>
<evidence type="ECO:0000256" key="9">
    <source>
        <dbReference type="ARBA" id="ARBA00023143"/>
    </source>
</evidence>
<name>A0A1S6U990_9BACT</name>
<dbReference type="Pfam" id="PF14841">
    <property type="entry name" value="FliG_M"/>
    <property type="match status" value="1"/>
</dbReference>
<sequence length="343" mass="38111">MAIKLSDQQKLIYDDLSMPEKIAILLIQLGEESTSLLFSHMDVDVITDISGYIATSKNIDKQVAGAILEEFYALMQSNQYMRSGGLEYAKEILYRTFGPEAAQKILDKLAKSMENTKSFGYLTKIKPQQLADFIVKEHPQTIALILAHMDATGAAETLAYFPDELRSDVVIRMANLGDISPSVIKRVSTVLEGKLESLTSYKVEVGGPRAVAEMLNRLGQKASKATISYIEQNDEKLANTIKELMFTFEDISTLNANAIREILKNVEKKDLMVALKGSSDSLKDKFLSNMSQRAAEAFKEEMGYLGAVRVKDVEDSQRRIVEAVQALAEQGVFQVGEADEMIE</sequence>
<evidence type="ECO:0000256" key="5">
    <source>
        <dbReference type="ARBA" id="ARBA00022475"/>
    </source>
</evidence>
<evidence type="ECO:0000313" key="14">
    <source>
        <dbReference type="Proteomes" id="UP000190868"/>
    </source>
</evidence>
<keyword evidence="13" id="KW-0282">Flagellum</keyword>
<evidence type="ECO:0000256" key="8">
    <source>
        <dbReference type="ARBA" id="ARBA00023136"/>
    </source>
</evidence>
<evidence type="ECO:0000256" key="3">
    <source>
        <dbReference type="ARBA" id="ARBA00010299"/>
    </source>
</evidence>
<dbReference type="NCBIfam" id="TIGR00207">
    <property type="entry name" value="fliG"/>
    <property type="match status" value="1"/>
</dbReference>
<dbReference type="Proteomes" id="UP000190868">
    <property type="component" value="Chromosome"/>
</dbReference>
<dbReference type="Pfam" id="PF01706">
    <property type="entry name" value="FliG_C"/>
    <property type="match status" value="1"/>
</dbReference>
<keyword evidence="7" id="KW-0283">Flagellar rotation</keyword>
<dbReference type="AlphaFoldDB" id="A0A1S6U990"/>
<dbReference type="InterPro" id="IPR028263">
    <property type="entry name" value="FliG_N"/>
</dbReference>
<keyword evidence="14" id="KW-1185">Reference proteome</keyword>
<dbReference type="GO" id="GO:0005886">
    <property type="term" value="C:plasma membrane"/>
    <property type="evidence" value="ECO:0007669"/>
    <property type="project" value="UniProtKB-SubCell"/>
</dbReference>
<dbReference type="KEGG" id="cpin:CPIN18020_1472"/>
<evidence type="ECO:0000256" key="4">
    <source>
        <dbReference type="ARBA" id="ARBA00021870"/>
    </source>
</evidence>
<feature type="domain" description="Flagellar motor switch protein FliG C-terminal" evidence="10">
    <location>
        <begin position="230"/>
        <end position="333"/>
    </location>
</feature>
<dbReference type="GO" id="GO:0003774">
    <property type="term" value="F:cytoskeletal motor activity"/>
    <property type="evidence" value="ECO:0007669"/>
    <property type="project" value="InterPro"/>
</dbReference>
<keyword evidence="13" id="KW-0969">Cilium</keyword>
<evidence type="ECO:0000256" key="6">
    <source>
        <dbReference type="ARBA" id="ARBA00022500"/>
    </source>
</evidence>
<evidence type="ECO:0000256" key="2">
    <source>
        <dbReference type="ARBA" id="ARBA00004413"/>
    </source>
</evidence>
<dbReference type="InterPro" id="IPR011002">
    <property type="entry name" value="FliG_a-hlx"/>
</dbReference>
<dbReference type="EMBL" id="CP017258">
    <property type="protein sequence ID" value="AQW88304.1"/>
    <property type="molecule type" value="Genomic_DNA"/>
</dbReference>
<evidence type="ECO:0000256" key="1">
    <source>
        <dbReference type="ARBA" id="ARBA00004117"/>
    </source>
</evidence>
<protein>
    <recommendedName>
        <fullName evidence="4">Flagellar motor switch protein FliG</fullName>
    </recommendedName>
</protein>
<dbReference type="PANTHER" id="PTHR30534:SF0">
    <property type="entry name" value="FLAGELLAR MOTOR SWITCH PROTEIN FLIG"/>
    <property type="match status" value="1"/>
</dbReference>
<keyword evidence="9" id="KW-0975">Bacterial flagellum</keyword>
<dbReference type="Gene3D" id="1.20.5.2020">
    <property type="match status" value="1"/>
</dbReference>
<keyword evidence="6" id="KW-0145">Chemotaxis</keyword>
<feature type="domain" description="Flagellar motor switch protein FliG N-terminal" evidence="12">
    <location>
        <begin position="16"/>
        <end position="116"/>
    </location>
</feature>
<dbReference type="Gene3D" id="1.10.220.30">
    <property type="match status" value="3"/>
</dbReference>
<keyword evidence="5" id="KW-1003">Cell membrane</keyword>
<reference evidence="14" key="1">
    <citation type="submission" date="2016-09" db="EMBL/GenBank/DDBJ databases">
        <title>Comparative genomics of the Campylobacter concisus group.</title>
        <authorList>
            <person name="Miller W.G."/>
            <person name="Yee E."/>
            <person name="Chapman M.H."/>
            <person name="Huynh S."/>
            <person name="Bono J.L."/>
            <person name="On S.L.W."/>
            <person name="StLeger J."/>
            <person name="Foster G."/>
            <person name="Parker C.T."/>
        </authorList>
    </citation>
    <scope>NUCLEOTIDE SEQUENCE [LARGE SCALE GENOMIC DNA]</scope>
    <source>
        <strain evidence="14">RM18021</strain>
    </source>
</reference>
<evidence type="ECO:0000259" key="10">
    <source>
        <dbReference type="Pfam" id="PF01706"/>
    </source>
</evidence>
<evidence type="ECO:0000259" key="12">
    <source>
        <dbReference type="Pfam" id="PF14842"/>
    </source>
</evidence>
<dbReference type="PRINTS" id="PR00954">
    <property type="entry name" value="FLGMOTORFLIG"/>
</dbReference>
<evidence type="ECO:0000313" key="13">
    <source>
        <dbReference type="EMBL" id="AQW88304.1"/>
    </source>
</evidence>
<proteinExistence type="inferred from homology"/>
<dbReference type="RefSeq" id="WP_069632982.1">
    <property type="nucleotide sequence ID" value="NZ_CP017018.1"/>
</dbReference>
<dbReference type="Pfam" id="PF14842">
    <property type="entry name" value="FliG_N"/>
    <property type="match status" value="1"/>
</dbReference>
<dbReference type="SUPFAM" id="SSF48029">
    <property type="entry name" value="FliG"/>
    <property type="match status" value="2"/>
</dbReference>
<accession>A0A1S6U990</accession>
<dbReference type="GO" id="GO:0006935">
    <property type="term" value="P:chemotaxis"/>
    <property type="evidence" value="ECO:0007669"/>
    <property type="project" value="UniProtKB-KW"/>
</dbReference>
<dbReference type="PIRSF" id="PIRSF003161">
    <property type="entry name" value="FliG"/>
    <property type="match status" value="1"/>
</dbReference>
<feature type="domain" description="Flagellar motor switch protein FliG middle" evidence="11">
    <location>
        <begin position="127"/>
        <end position="200"/>
    </location>
</feature>
<dbReference type="GeneID" id="56567112"/>
<dbReference type="InterPro" id="IPR032779">
    <property type="entry name" value="FliG_M"/>
</dbReference>
<dbReference type="GO" id="GO:0009425">
    <property type="term" value="C:bacterial-type flagellum basal body"/>
    <property type="evidence" value="ECO:0007669"/>
    <property type="project" value="UniProtKB-SubCell"/>
</dbReference>